<dbReference type="InterPro" id="IPR038765">
    <property type="entry name" value="Papain-like_cys_pep_sf"/>
</dbReference>
<proteinExistence type="inferred from homology"/>
<protein>
    <submittedName>
        <fullName evidence="7">C40 family peptidase</fullName>
    </submittedName>
</protein>
<feature type="domain" description="SPOR" evidence="5">
    <location>
        <begin position="218"/>
        <end position="296"/>
    </location>
</feature>
<dbReference type="Gene3D" id="3.30.70.1070">
    <property type="entry name" value="Sporulation related repeat"/>
    <property type="match status" value="1"/>
</dbReference>
<dbReference type="PROSITE" id="PS51724">
    <property type="entry name" value="SPOR"/>
    <property type="match status" value="1"/>
</dbReference>
<dbReference type="InterPro" id="IPR000064">
    <property type="entry name" value="NLP_P60_dom"/>
</dbReference>
<keyword evidence="8" id="KW-1185">Reference proteome</keyword>
<evidence type="ECO:0000313" key="7">
    <source>
        <dbReference type="EMBL" id="QOR61517.1"/>
    </source>
</evidence>
<dbReference type="InterPro" id="IPR007730">
    <property type="entry name" value="SPOR-like_dom"/>
</dbReference>
<dbReference type="AlphaFoldDB" id="A0A7M1S266"/>
<keyword evidence="2" id="KW-0645">Protease</keyword>
<dbReference type="RefSeq" id="WP_197548191.1">
    <property type="nucleotide sequence ID" value="NZ_CP063164.1"/>
</dbReference>
<dbReference type="SUPFAM" id="SSF110997">
    <property type="entry name" value="Sporulation related repeat"/>
    <property type="match status" value="1"/>
</dbReference>
<dbReference type="Proteomes" id="UP000595074">
    <property type="component" value="Chromosome"/>
</dbReference>
<dbReference type="GO" id="GO:0006508">
    <property type="term" value="P:proteolysis"/>
    <property type="evidence" value="ECO:0007669"/>
    <property type="project" value="UniProtKB-KW"/>
</dbReference>
<evidence type="ECO:0000256" key="1">
    <source>
        <dbReference type="ARBA" id="ARBA00007074"/>
    </source>
</evidence>
<comment type="similarity">
    <text evidence="1">Belongs to the peptidase C40 family.</text>
</comment>
<dbReference type="PANTHER" id="PTHR47053">
    <property type="entry name" value="MUREIN DD-ENDOPEPTIDASE MEPH-RELATED"/>
    <property type="match status" value="1"/>
</dbReference>
<accession>A0A7M1S266</accession>
<sequence length="297" mass="34062">MKYVFLLLTACMPLFIAGCKPDPYPKNPHYEIIKPEVRYTPDKKNLDKMVRQLQGSPYVWAEEGPDRFDCSGFTYYLYGSMGIEIPRVAREQAKNGKRISPNELQYGDLIFFATEERQPHKITHVGMYLGDGWFTHASTAEKEVVYSNLFTSPYYKKRLRICRRYLPQSSTALALSEQTWQNKQTLKNTTVAKAKSTATEPKGKAIVIRAPIQQIEPTGTKGNFYVQVGSFVGRPQASILYNITRHGFKYRIIKFPKGKQTISKLLIGPYKTRSEALVLRDKIRTTIQKDAFIAEIR</sequence>
<dbReference type="KEGG" id="sinu:IMZ28_08740"/>
<dbReference type="InterPro" id="IPR036680">
    <property type="entry name" value="SPOR-like_sf"/>
</dbReference>
<evidence type="ECO:0000256" key="4">
    <source>
        <dbReference type="ARBA" id="ARBA00022807"/>
    </source>
</evidence>
<evidence type="ECO:0000256" key="2">
    <source>
        <dbReference type="ARBA" id="ARBA00022670"/>
    </source>
</evidence>
<name>A0A7M1S266_9BACT</name>
<dbReference type="Pfam" id="PF05036">
    <property type="entry name" value="SPOR"/>
    <property type="match status" value="1"/>
</dbReference>
<dbReference type="EMBL" id="CP063164">
    <property type="protein sequence ID" value="QOR61517.1"/>
    <property type="molecule type" value="Genomic_DNA"/>
</dbReference>
<gene>
    <name evidence="7" type="ORF">IMZ28_08740</name>
</gene>
<dbReference type="PANTHER" id="PTHR47053:SF1">
    <property type="entry name" value="MUREIN DD-ENDOPEPTIDASE MEPH-RELATED"/>
    <property type="match status" value="1"/>
</dbReference>
<evidence type="ECO:0000256" key="3">
    <source>
        <dbReference type="ARBA" id="ARBA00022801"/>
    </source>
</evidence>
<dbReference type="Pfam" id="PF00877">
    <property type="entry name" value="NLPC_P60"/>
    <property type="match status" value="1"/>
</dbReference>
<reference evidence="7 8" key="1">
    <citation type="submission" date="2020-10" db="EMBL/GenBank/DDBJ databases">
        <title>The genome of sulfurovum sp.</title>
        <authorList>
            <person name="Xie S."/>
            <person name="Shao Z."/>
            <person name="Jiang L."/>
        </authorList>
    </citation>
    <scope>NUCLEOTIDE SEQUENCE [LARGE SCALE GENOMIC DNA]</scope>
    <source>
        <strain evidence="7 8">ST-419</strain>
    </source>
</reference>
<dbReference type="SUPFAM" id="SSF54001">
    <property type="entry name" value="Cysteine proteinases"/>
    <property type="match status" value="1"/>
</dbReference>
<evidence type="ECO:0000313" key="8">
    <source>
        <dbReference type="Proteomes" id="UP000595074"/>
    </source>
</evidence>
<evidence type="ECO:0000259" key="5">
    <source>
        <dbReference type="PROSITE" id="PS51724"/>
    </source>
</evidence>
<evidence type="ECO:0000259" key="6">
    <source>
        <dbReference type="PROSITE" id="PS51935"/>
    </source>
</evidence>
<keyword evidence="4" id="KW-0788">Thiol protease</keyword>
<organism evidence="7 8">
    <name type="scientific">Sulfurovum indicum</name>
    <dbReference type="NCBI Taxonomy" id="2779528"/>
    <lineage>
        <taxon>Bacteria</taxon>
        <taxon>Pseudomonadati</taxon>
        <taxon>Campylobacterota</taxon>
        <taxon>Epsilonproteobacteria</taxon>
        <taxon>Campylobacterales</taxon>
        <taxon>Sulfurovaceae</taxon>
        <taxon>Sulfurovum</taxon>
    </lineage>
</organism>
<dbReference type="GO" id="GO:0042834">
    <property type="term" value="F:peptidoglycan binding"/>
    <property type="evidence" value="ECO:0007669"/>
    <property type="project" value="InterPro"/>
</dbReference>
<dbReference type="PROSITE" id="PS51935">
    <property type="entry name" value="NLPC_P60"/>
    <property type="match status" value="1"/>
</dbReference>
<dbReference type="GO" id="GO:0008234">
    <property type="term" value="F:cysteine-type peptidase activity"/>
    <property type="evidence" value="ECO:0007669"/>
    <property type="project" value="UniProtKB-KW"/>
</dbReference>
<dbReference type="InterPro" id="IPR051202">
    <property type="entry name" value="Peptidase_C40"/>
</dbReference>
<feature type="domain" description="NlpC/P60" evidence="6">
    <location>
        <begin position="39"/>
        <end position="166"/>
    </location>
</feature>
<dbReference type="Gene3D" id="3.90.1720.10">
    <property type="entry name" value="endopeptidase domain like (from Nostoc punctiforme)"/>
    <property type="match status" value="1"/>
</dbReference>
<keyword evidence="3" id="KW-0378">Hydrolase</keyword>
<dbReference type="PROSITE" id="PS51257">
    <property type="entry name" value="PROKAR_LIPOPROTEIN"/>
    <property type="match status" value="1"/>
</dbReference>